<dbReference type="SUPFAM" id="SSF47781">
    <property type="entry name" value="RuvA domain 2-like"/>
    <property type="match status" value="1"/>
</dbReference>
<evidence type="ECO:0000313" key="4">
    <source>
        <dbReference type="EMBL" id="WVX82654.1"/>
    </source>
</evidence>
<dbReference type="InterPro" id="IPR051675">
    <property type="entry name" value="Endo/Exo/Phosphatase_dom_1"/>
</dbReference>
<dbReference type="Gene3D" id="1.10.150.310">
    <property type="entry name" value="Tex RuvX-like domain-like"/>
    <property type="match status" value="1"/>
</dbReference>
<evidence type="ECO:0000256" key="2">
    <source>
        <dbReference type="SAM" id="Phobius"/>
    </source>
</evidence>
<name>A0ABZ2CNG1_9BACI</name>
<feature type="region of interest" description="Disordered" evidence="1">
    <location>
        <begin position="34"/>
        <end position="66"/>
    </location>
</feature>
<evidence type="ECO:0000313" key="5">
    <source>
        <dbReference type="Proteomes" id="UP001357223"/>
    </source>
</evidence>
<dbReference type="InterPro" id="IPR010994">
    <property type="entry name" value="RuvA_2-like"/>
</dbReference>
<dbReference type="InterPro" id="IPR003583">
    <property type="entry name" value="Hlx-hairpin-Hlx_DNA-bd_motif"/>
</dbReference>
<organism evidence="4 5">
    <name type="scientific">Niallia oryzisoli</name>
    <dbReference type="NCBI Taxonomy" id="1737571"/>
    <lineage>
        <taxon>Bacteria</taxon>
        <taxon>Bacillati</taxon>
        <taxon>Bacillota</taxon>
        <taxon>Bacilli</taxon>
        <taxon>Bacillales</taxon>
        <taxon>Bacillaceae</taxon>
        <taxon>Niallia</taxon>
    </lineage>
</organism>
<dbReference type="Pfam" id="PF12836">
    <property type="entry name" value="HHH_3"/>
    <property type="match status" value="1"/>
</dbReference>
<dbReference type="Gene3D" id="3.10.560.10">
    <property type="entry name" value="Outer membrane lipoprotein wza domain like"/>
    <property type="match status" value="1"/>
</dbReference>
<dbReference type="Proteomes" id="UP001357223">
    <property type="component" value="Chromosome"/>
</dbReference>
<keyword evidence="5" id="KW-1185">Reference proteome</keyword>
<dbReference type="InterPro" id="IPR004509">
    <property type="entry name" value="Competence_ComEA_HhH"/>
</dbReference>
<sequence length="216" mass="23885">MKDWLKENKMYLLIVMLVVITVGIYFIFPSEKEQSENGLNDGWMQSKNDDLSEEKGNDSEKGETKVEQEKILIDVKGAVTSPGVYEAYSGDRVQDVINQAGGLMETADQKNVNFAMRVVDEMVLYIPMIGEDNQATTEVQSSFTTGGAASGKTLVNLNTASDTELETLPGVGPAKAAAIMEYRETNGRFRSIEELMEISGIGEKTFEKLKEYITVN</sequence>
<proteinExistence type="predicted"/>
<dbReference type="InterPro" id="IPR019554">
    <property type="entry name" value="Soluble_ligand-bd"/>
</dbReference>
<keyword evidence="2" id="KW-0812">Transmembrane</keyword>
<feature type="compositionally biased region" description="Basic and acidic residues" evidence="1">
    <location>
        <begin position="47"/>
        <end position="66"/>
    </location>
</feature>
<reference evidence="4 5" key="1">
    <citation type="submission" date="2023-10" db="EMBL/GenBank/DDBJ databases">
        <title>Niallia locisalis sp.nov. isolated from a salt pond sample.</title>
        <authorList>
            <person name="Li X.-J."/>
            <person name="Dong L."/>
        </authorList>
    </citation>
    <scope>NUCLEOTIDE SEQUENCE [LARGE SCALE GENOMIC DNA]</scope>
    <source>
        <strain evidence="4 5">DSM 29761</strain>
    </source>
</reference>
<dbReference type="NCBIfam" id="TIGR00426">
    <property type="entry name" value="competence protein ComEA helix-hairpin-helix repeat region"/>
    <property type="match status" value="1"/>
</dbReference>
<dbReference type="EMBL" id="CP137640">
    <property type="protein sequence ID" value="WVX82654.1"/>
    <property type="molecule type" value="Genomic_DNA"/>
</dbReference>
<dbReference type="PANTHER" id="PTHR21180">
    <property type="entry name" value="ENDONUCLEASE/EXONUCLEASE/PHOSPHATASE FAMILY DOMAIN-CONTAINING PROTEIN 1"/>
    <property type="match status" value="1"/>
</dbReference>
<dbReference type="SMART" id="SM00278">
    <property type="entry name" value="HhH1"/>
    <property type="match status" value="2"/>
</dbReference>
<dbReference type="RefSeq" id="WP_338451551.1">
    <property type="nucleotide sequence ID" value="NZ_CP137640.1"/>
</dbReference>
<feature type="domain" description="Helix-hairpin-helix DNA-binding motif class 1" evidence="3">
    <location>
        <begin position="163"/>
        <end position="182"/>
    </location>
</feature>
<accession>A0ABZ2CNG1</accession>
<protein>
    <submittedName>
        <fullName evidence="4">Helix-hairpin-helix domain-containing protein</fullName>
    </submittedName>
</protein>
<evidence type="ECO:0000256" key="1">
    <source>
        <dbReference type="SAM" id="MobiDB-lite"/>
    </source>
</evidence>
<dbReference type="Pfam" id="PF10531">
    <property type="entry name" value="SLBB"/>
    <property type="match status" value="1"/>
</dbReference>
<feature type="domain" description="Helix-hairpin-helix DNA-binding motif class 1" evidence="3">
    <location>
        <begin position="193"/>
        <end position="212"/>
    </location>
</feature>
<keyword evidence="2" id="KW-1133">Transmembrane helix</keyword>
<feature type="transmembrane region" description="Helical" evidence="2">
    <location>
        <begin position="12"/>
        <end position="28"/>
    </location>
</feature>
<dbReference type="PANTHER" id="PTHR21180:SF32">
    <property type="entry name" value="ENDONUCLEASE_EXONUCLEASE_PHOSPHATASE FAMILY DOMAIN-CONTAINING PROTEIN 1"/>
    <property type="match status" value="1"/>
</dbReference>
<evidence type="ECO:0000259" key="3">
    <source>
        <dbReference type="SMART" id="SM00278"/>
    </source>
</evidence>
<keyword evidence="2" id="KW-0472">Membrane</keyword>
<gene>
    <name evidence="4" type="ORF">R4Z09_06635</name>
</gene>